<dbReference type="SUPFAM" id="SSF54909">
    <property type="entry name" value="Dimeric alpha+beta barrel"/>
    <property type="match status" value="1"/>
</dbReference>
<keyword evidence="2" id="KW-1185">Reference proteome</keyword>
<name>A0ABT3K1J2_9PROT</name>
<evidence type="ECO:0000313" key="2">
    <source>
        <dbReference type="Proteomes" id="UP001526337"/>
    </source>
</evidence>
<organism evidence="1 2">
    <name type="scientific">Gluconacetobacter entanii</name>
    <dbReference type="NCBI Taxonomy" id="108528"/>
    <lineage>
        <taxon>Bacteria</taxon>
        <taxon>Pseudomonadati</taxon>
        <taxon>Pseudomonadota</taxon>
        <taxon>Alphaproteobacteria</taxon>
        <taxon>Acetobacterales</taxon>
        <taxon>Acetobacteraceae</taxon>
        <taxon>Gluconacetobacter</taxon>
    </lineage>
</organism>
<dbReference type="Proteomes" id="UP001526337">
    <property type="component" value="Unassembled WGS sequence"/>
</dbReference>
<dbReference type="InterPro" id="IPR011008">
    <property type="entry name" value="Dimeric_a/b-barrel"/>
</dbReference>
<protein>
    <recommendedName>
        <fullName evidence="3">BRCT domain-containing protein</fullName>
    </recommendedName>
</protein>
<proteinExistence type="predicted"/>
<reference evidence="1 2" key="1">
    <citation type="submission" date="2022-07" db="EMBL/GenBank/DDBJ databases">
        <title>Genome stability of Gluconacetobacter entanii AV429.</title>
        <authorList>
            <person name="Trcek J."/>
            <person name="Cepec E."/>
        </authorList>
    </citation>
    <scope>NUCLEOTIDE SEQUENCE [LARGE SCALE GENOMIC DNA]</scope>
    <source>
        <strain evidence="1 2">AV429_2022</strain>
    </source>
</reference>
<accession>A0ABT3K1J2</accession>
<gene>
    <name evidence="1" type="ORF">NO263_00355</name>
</gene>
<sequence>HDFERDVLQAFTLSVRKTHFRVVSPIWAFDSFEQRNILRQQHYVDGLWPPKGGPEQIIHAQSCLCLPETFSPLR</sequence>
<evidence type="ECO:0008006" key="3">
    <source>
        <dbReference type="Google" id="ProtNLM"/>
    </source>
</evidence>
<evidence type="ECO:0000313" key="1">
    <source>
        <dbReference type="EMBL" id="MCW4589056.1"/>
    </source>
</evidence>
<dbReference type="EMBL" id="JANGSQ010000043">
    <property type="protein sequence ID" value="MCW4589056.1"/>
    <property type="molecule type" value="Genomic_DNA"/>
</dbReference>
<feature type="non-terminal residue" evidence="1">
    <location>
        <position position="1"/>
    </location>
</feature>
<comment type="caution">
    <text evidence="1">The sequence shown here is derived from an EMBL/GenBank/DDBJ whole genome shotgun (WGS) entry which is preliminary data.</text>
</comment>